<accession>A0A9R0K9D8</accession>
<dbReference type="InterPro" id="IPR037804">
    <property type="entry name" value="SGF73"/>
</dbReference>
<sequence length="378" mass="40789">MVCSVGSVKMAVMARLSASGNISQGLAAEKAGHQKLVAEYIQKELLEADDANLLVEEDMHVFDLNPLTDPLNLVCCNFCKKPVKASKFATHAELCRSLGSAEELLSELDRGTGNQKPPRKERKKSVTAEKRLTLTGVQEKLANVDASETAVSSFQLEDQGGITFSCLREAKGTIGKITGLAGETVPLIKRPKLIAADTAQPSDETRTVRGVRNITSFQDAITYVPAPLATKIYYSQRNNRLQASISHMFNRASTEKCCINERQMLGNPIILEASSLGAFSERQFDDQFQKSYAHSSPTALNANQTFRQGSAVSLVKNGPGGGEASNNFVNQFSMIDAYTSQTPADGAIAARYHPKPYPFAGDSALATIQRPTGSVPVV</sequence>
<organism evidence="2 3">
    <name type="scientific">Spinacia oleracea</name>
    <name type="common">Spinach</name>
    <dbReference type="NCBI Taxonomy" id="3562"/>
    <lineage>
        <taxon>Eukaryota</taxon>
        <taxon>Viridiplantae</taxon>
        <taxon>Streptophyta</taxon>
        <taxon>Embryophyta</taxon>
        <taxon>Tracheophyta</taxon>
        <taxon>Spermatophyta</taxon>
        <taxon>Magnoliopsida</taxon>
        <taxon>eudicotyledons</taxon>
        <taxon>Gunneridae</taxon>
        <taxon>Pentapetalae</taxon>
        <taxon>Caryophyllales</taxon>
        <taxon>Chenopodiaceae</taxon>
        <taxon>Chenopodioideae</taxon>
        <taxon>Anserineae</taxon>
        <taxon>Spinacia</taxon>
    </lineage>
</organism>
<reference evidence="2" key="1">
    <citation type="journal article" date="2021" name="Nat. Commun.">
        <title>Genomic analyses provide insights into spinach domestication and the genetic basis of agronomic traits.</title>
        <authorList>
            <person name="Cai X."/>
            <person name="Sun X."/>
            <person name="Xu C."/>
            <person name="Sun H."/>
            <person name="Wang X."/>
            <person name="Ge C."/>
            <person name="Zhang Z."/>
            <person name="Wang Q."/>
            <person name="Fei Z."/>
            <person name="Jiao C."/>
            <person name="Wang Q."/>
        </authorList>
    </citation>
    <scope>NUCLEOTIDE SEQUENCE [LARGE SCALE GENOMIC DNA]</scope>
    <source>
        <strain evidence="2">cv. Varoflay</strain>
    </source>
</reference>
<gene>
    <name evidence="3" type="primary">LOC110801230</name>
</gene>
<dbReference type="PANTHER" id="PTHR47805">
    <property type="entry name" value="SAGA-ASSOCIATED FACTOR 73"/>
    <property type="match status" value="1"/>
</dbReference>
<dbReference type="GO" id="GO:0000124">
    <property type="term" value="C:SAGA complex"/>
    <property type="evidence" value="ECO:0007669"/>
    <property type="project" value="InterPro"/>
</dbReference>
<dbReference type="Proteomes" id="UP000813463">
    <property type="component" value="Chromosome 3"/>
</dbReference>
<proteinExistence type="predicted"/>
<evidence type="ECO:0000256" key="1">
    <source>
        <dbReference type="SAM" id="MobiDB-lite"/>
    </source>
</evidence>
<protein>
    <submittedName>
        <fullName evidence="3">Uncharacterized protein isoform X1</fullName>
    </submittedName>
</protein>
<reference evidence="3" key="2">
    <citation type="submission" date="2025-08" db="UniProtKB">
        <authorList>
            <consortium name="RefSeq"/>
        </authorList>
    </citation>
    <scope>IDENTIFICATION</scope>
    <source>
        <tissue evidence="3">Leaf</tissue>
    </source>
</reference>
<keyword evidence="2" id="KW-1185">Reference proteome</keyword>
<dbReference type="RefSeq" id="XP_021862260.2">
    <property type="nucleotide sequence ID" value="XM_022006568.2"/>
</dbReference>
<name>A0A9R0K9D8_SPIOL</name>
<evidence type="ECO:0000313" key="2">
    <source>
        <dbReference type="Proteomes" id="UP000813463"/>
    </source>
</evidence>
<evidence type="ECO:0000313" key="3">
    <source>
        <dbReference type="RefSeq" id="XP_021862260.2"/>
    </source>
</evidence>
<dbReference type="KEGG" id="soe:110801230"/>
<dbReference type="PANTHER" id="PTHR47805:SF1">
    <property type="entry name" value="SAGA-ASSOCIATED FACTOR 73"/>
    <property type="match status" value="1"/>
</dbReference>
<feature type="region of interest" description="Disordered" evidence="1">
    <location>
        <begin position="107"/>
        <end position="126"/>
    </location>
</feature>
<dbReference type="GeneID" id="110801230"/>
<dbReference type="AlphaFoldDB" id="A0A9R0K9D8"/>